<protein>
    <submittedName>
        <fullName evidence="2">DUF397 domain-containing protein</fullName>
    </submittedName>
</protein>
<sequence>MQQVTNGVPADQLVGIAWRKSGFSNPNGECVEVAGLPGGDIAMRNSRDPGGPALIYTQAEITAFLLGAKDGQFDDLIVNGSAGKPG</sequence>
<dbReference type="InterPro" id="IPR007278">
    <property type="entry name" value="DUF397"/>
</dbReference>
<proteinExistence type="predicted"/>
<dbReference type="EMBL" id="BAAAPF010000043">
    <property type="protein sequence ID" value="GAA2118777.1"/>
    <property type="molecule type" value="Genomic_DNA"/>
</dbReference>
<reference evidence="2 3" key="1">
    <citation type="journal article" date="2019" name="Int. J. Syst. Evol. Microbiol.">
        <title>The Global Catalogue of Microorganisms (GCM) 10K type strain sequencing project: providing services to taxonomists for standard genome sequencing and annotation.</title>
        <authorList>
            <consortium name="The Broad Institute Genomics Platform"/>
            <consortium name="The Broad Institute Genome Sequencing Center for Infectious Disease"/>
            <person name="Wu L."/>
            <person name="Ma J."/>
        </authorList>
    </citation>
    <scope>NUCLEOTIDE SEQUENCE [LARGE SCALE GENOMIC DNA]</scope>
    <source>
        <strain evidence="2 3">JCM 15481</strain>
    </source>
</reference>
<name>A0ABN2XYU3_9ACTN</name>
<evidence type="ECO:0000313" key="3">
    <source>
        <dbReference type="Proteomes" id="UP001500443"/>
    </source>
</evidence>
<accession>A0ABN2XYU3</accession>
<comment type="caution">
    <text evidence="2">The sequence shown here is derived from an EMBL/GenBank/DDBJ whole genome shotgun (WGS) entry which is preliminary data.</text>
</comment>
<evidence type="ECO:0000313" key="2">
    <source>
        <dbReference type="EMBL" id="GAA2118777.1"/>
    </source>
</evidence>
<feature type="domain" description="DUF397" evidence="1">
    <location>
        <begin position="17"/>
        <end position="69"/>
    </location>
</feature>
<gene>
    <name evidence="2" type="ORF">GCM10009802_20580</name>
</gene>
<organism evidence="2 3">
    <name type="scientific">Streptomyces synnematoformans</name>
    <dbReference type="NCBI Taxonomy" id="415721"/>
    <lineage>
        <taxon>Bacteria</taxon>
        <taxon>Bacillati</taxon>
        <taxon>Actinomycetota</taxon>
        <taxon>Actinomycetes</taxon>
        <taxon>Kitasatosporales</taxon>
        <taxon>Streptomycetaceae</taxon>
        <taxon>Streptomyces</taxon>
    </lineage>
</organism>
<dbReference type="Proteomes" id="UP001500443">
    <property type="component" value="Unassembled WGS sequence"/>
</dbReference>
<keyword evidence="3" id="KW-1185">Reference proteome</keyword>
<dbReference type="Pfam" id="PF04149">
    <property type="entry name" value="DUF397"/>
    <property type="match status" value="1"/>
</dbReference>
<evidence type="ECO:0000259" key="1">
    <source>
        <dbReference type="Pfam" id="PF04149"/>
    </source>
</evidence>
<dbReference type="RefSeq" id="WP_344289500.1">
    <property type="nucleotide sequence ID" value="NZ_BAAAPF010000043.1"/>
</dbReference>